<dbReference type="GO" id="GO:0008483">
    <property type="term" value="F:transaminase activity"/>
    <property type="evidence" value="ECO:0007669"/>
    <property type="project" value="UniProtKB-KW"/>
</dbReference>
<dbReference type="GO" id="GO:0006520">
    <property type="term" value="P:amino acid metabolic process"/>
    <property type="evidence" value="ECO:0007669"/>
    <property type="project" value="InterPro"/>
</dbReference>
<dbReference type="STRING" id="868131.MSWAN_1534"/>
<evidence type="ECO:0000256" key="3">
    <source>
        <dbReference type="ARBA" id="ARBA00011738"/>
    </source>
</evidence>
<name>F6D8B4_METPW</name>
<keyword evidence="5 7" id="KW-0808">Transferase</keyword>
<keyword evidence="6" id="KW-0663">Pyridoxal phosphate</keyword>
<evidence type="ECO:0000256" key="7">
    <source>
        <dbReference type="RuleBase" id="RU000481"/>
    </source>
</evidence>
<dbReference type="InterPro" id="IPR050596">
    <property type="entry name" value="AspAT/PAT-like"/>
</dbReference>
<dbReference type="KEGG" id="mew:MSWAN_1534"/>
<evidence type="ECO:0000313" key="10">
    <source>
        <dbReference type="Proteomes" id="UP000009231"/>
    </source>
</evidence>
<dbReference type="InterPro" id="IPR015422">
    <property type="entry name" value="PyrdxlP-dep_Trfase_small"/>
</dbReference>
<dbReference type="Pfam" id="PF00155">
    <property type="entry name" value="Aminotran_1_2"/>
    <property type="match status" value="1"/>
</dbReference>
<comment type="similarity">
    <text evidence="2 7">Belongs to the class-I pyridoxal-phosphate-dependent aminotransferase family.</text>
</comment>
<dbReference type="Gene3D" id="3.90.1150.10">
    <property type="entry name" value="Aspartate Aminotransferase, domain 1"/>
    <property type="match status" value="1"/>
</dbReference>
<evidence type="ECO:0000256" key="6">
    <source>
        <dbReference type="ARBA" id="ARBA00022898"/>
    </source>
</evidence>
<sequence length="395" mass="43824">MKIICAGEFNFFYIRSVIKIDMVILMKTSKRVKSISLSGIRKMFELVGEDSINLGLGEPDFDTPHHIRNAAVEALKESFTHYTVNKGILELREAISNKLECENNVEADPESIIVTVGASEALFMCMQAIVDSGDEVLVPDPGFVSYDACVKLSGGVSVPVKLEEENEFRMTPENVLENITDKTKAIVLNSPSNPTGAVMKKEDIKGVAEIADDHDLVLISDEIYEKIIYEGKHYSPGSFCENSVTINGFSKAYAMTGFRIGYVAANPELTEEMLKVHQYNTACASSISQKAALQALKGPQDSVGEMVAEFKRRRNLIVKRLNDMGVECSAPHGAFYVFPKIENSQEFVSESLKRDVVVVHGDAFGKYGSENVRFSYATSYEEIEEAMDRLENINF</sequence>
<reference evidence="9 10" key="1">
    <citation type="journal article" date="2014" name="Int. J. Syst. Evol. Microbiol.">
        <title>Methanobacterium paludis sp. nov. and a novel strain of Methanobacterium lacus isolated from northern peatlands.</title>
        <authorList>
            <person name="Cadillo-Quiroz H."/>
            <person name="Brauer S.L."/>
            <person name="Goodson N."/>
            <person name="Yavitt J.B."/>
            <person name="Zinder S.H."/>
        </authorList>
    </citation>
    <scope>NUCLEOTIDE SEQUENCE [LARGE SCALE GENOMIC DNA]</scope>
    <source>
        <strain evidence="10">DSM 25820 / JCM 18151 / SWAN1</strain>
    </source>
</reference>
<dbReference type="HOGENOM" id="CLU_017584_4_3_2"/>
<dbReference type="FunFam" id="3.40.640.10:FF:000033">
    <property type="entry name" value="Aspartate aminotransferase"/>
    <property type="match status" value="1"/>
</dbReference>
<dbReference type="PANTHER" id="PTHR46383">
    <property type="entry name" value="ASPARTATE AMINOTRANSFERASE"/>
    <property type="match status" value="1"/>
</dbReference>
<dbReference type="eggNOG" id="arCOG01130">
    <property type="taxonomic scope" value="Archaea"/>
</dbReference>
<organism evidence="9 10">
    <name type="scientific">Methanobacterium paludis (strain DSM 25820 / JCM 18151 / SWAN1)</name>
    <dbReference type="NCBI Taxonomy" id="868131"/>
    <lineage>
        <taxon>Archaea</taxon>
        <taxon>Methanobacteriati</taxon>
        <taxon>Methanobacteriota</taxon>
        <taxon>Methanomada group</taxon>
        <taxon>Methanobacteria</taxon>
        <taxon>Methanobacteriales</taxon>
        <taxon>Methanobacteriaceae</taxon>
        <taxon>Methanobacterium</taxon>
    </lineage>
</organism>
<dbReference type="InterPro" id="IPR015421">
    <property type="entry name" value="PyrdxlP-dep_Trfase_major"/>
</dbReference>
<dbReference type="Proteomes" id="UP000009231">
    <property type="component" value="Chromosome"/>
</dbReference>
<dbReference type="SUPFAM" id="SSF53383">
    <property type="entry name" value="PLP-dependent transferases"/>
    <property type="match status" value="1"/>
</dbReference>
<evidence type="ECO:0000256" key="4">
    <source>
        <dbReference type="ARBA" id="ARBA00022576"/>
    </source>
</evidence>
<dbReference type="InterPro" id="IPR004839">
    <property type="entry name" value="Aminotransferase_I/II_large"/>
</dbReference>
<evidence type="ECO:0000256" key="5">
    <source>
        <dbReference type="ARBA" id="ARBA00022679"/>
    </source>
</evidence>
<dbReference type="EC" id="2.6.1.-" evidence="7"/>
<feature type="domain" description="Aminotransferase class I/classII large" evidence="8">
    <location>
        <begin position="50"/>
        <end position="390"/>
    </location>
</feature>
<keyword evidence="10" id="KW-1185">Reference proteome</keyword>
<dbReference type="PANTHER" id="PTHR46383:SF3">
    <property type="entry name" value="ASPARTATE AMINOTRANSFERASE-RELATED"/>
    <property type="match status" value="1"/>
</dbReference>
<dbReference type="InterPro" id="IPR015424">
    <property type="entry name" value="PyrdxlP-dep_Trfase"/>
</dbReference>
<evidence type="ECO:0000313" key="9">
    <source>
        <dbReference type="EMBL" id="AEG18548.1"/>
    </source>
</evidence>
<dbReference type="GO" id="GO:0030170">
    <property type="term" value="F:pyridoxal phosphate binding"/>
    <property type="evidence" value="ECO:0007669"/>
    <property type="project" value="InterPro"/>
</dbReference>
<evidence type="ECO:0000256" key="1">
    <source>
        <dbReference type="ARBA" id="ARBA00001933"/>
    </source>
</evidence>
<proteinExistence type="inferred from homology"/>
<gene>
    <name evidence="9" type="ordered locus">MSWAN_1534</name>
</gene>
<dbReference type="Gene3D" id="3.40.640.10">
    <property type="entry name" value="Type I PLP-dependent aspartate aminotransferase-like (Major domain)"/>
    <property type="match status" value="1"/>
</dbReference>
<dbReference type="CDD" id="cd00609">
    <property type="entry name" value="AAT_like"/>
    <property type="match status" value="1"/>
</dbReference>
<evidence type="ECO:0000259" key="8">
    <source>
        <dbReference type="Pfam" id="PF00155"/>
    </source>
</evidence>
<comment type="subunit">
    <text evidence="3">Homodimer.</text>
</comment>
<keyword evidence="4 7" id="KW-0032">Aminotransferase</keyword>
<evidence type="ECO:0000256" key="2">
    <source>
        <dbReference type="ARBA" id="ARBA00007441"/>
    </source>
</evidence>
<dbReference type="EMBL" id="CP002772">
    <property type="protein sequence ID" value="AEG18548.1"/>
    <property type="molecule type" value="Genomic_DNA"/>
</dbReference>
<dbReference type="InterPro" id="IPR004838">
    <property type="entry name" value="NHTrfase_class1_PyrdxlP-BS"/>
</dbReference>
<comment type="cofactor">
    <cofactor evidence="1 7">
        <name>pyridoxal 5'-phosphate</name>
        <dbReference type="ChEBI" id="CHEBI:597326"/>
    </cofactor>
</comment>
<accession>F6D8B4</accession>
<protein>
    <recommendedName>
        <fullName evidence="7">Aminotransferase</fullName>
        <ecNumber evidence="7">2.6.1.-</ecNumber>
    </recommendedName>
</protein>
<dbReference type="PROSITE" id="PS00105">
    <property type="entry name" value="AA_TRANSFER_CLASS_1"/>
    <property type="match status" value="1"/>
</dbReference>
<dbReference type="AlphaFoldDB" id="F6D8B4"/>